<dbReference type="EMBL" id="CP017812">
    <property type="protein sequence ID" value="AOZ72062.1"/>
    <property type="molecule type" value="Genomic_DNA"/>
</dbReference>
<organism evidence="2 3">
    <name type="scientific">Boudabousia tangfeifanii</name>
    <dbReference type="NCBI Taxonomy" id="1912795"/>
    <lineage>
        <taxon>Bacteria</taxon>
        <taxon>Bacillati</taxon>
        <taxon>Actinomycetota</taxon>
        <taxon>Actinomycetes</taxon>
        <taxon>Actinomycetales</taxon>
        <taxon>Actinomycetaceae</taxon>
        <taxon>Boudabousia</taxon>
    </lineage>
</organism>
<dbReference type="Gene3D" id="3.40.50.10400">
    <property type="entry name" value="Hypothetical protein PA1492"/>
    <property type="match status" value="1"/>
</dbReference>
<dbReference type="AlphaFoldDB" id="A0A1D9MIE7"/>
<dbReference type="RefSeq" id="WP_071163528.1">
    <property type="nucleotide sequence ID" value="NZ_CP017812.1"/>
</dbReference>
<keyword evidence="3" id="KW-1185">Reference proteome</keyword>
<proteinExistence type="predicted"/>
<name>A0A1D9MIE7_9ACTO</name>
<gene>
    <name evidence="2" type="ORF">BK816_01095</name>
</gene>
<feature type="domain" description="DUF7768" evidence="1">
    <location>
        <begin position="25"/>
        <end position="118"/>
    </location>
</feature>
<dbReference type="KEGG" id="avu:BK816_01095"/>
<protein>
    <recommendedName>
        <fullName evidence="1">DUF7768 domain-containing protein</fullName>
    </recommendedName>
</protein>
<evidence type="ECO:0000313" key="2">
    <source>
        <dbReference type="EMBL" id="AOZ72062.1"/>
    </source>
</evidence>
<dbReference type="Proteomes" id="UP000176288">
    <property type="component" value="Chromosome"/>
</dbReference>
<dbReference type="InterPro" id="IPR056670">
    <property type="entry name" value="DUF7768"/>
</dbReference>
<reference evidence="2 3" key="1">
    <citation type="submission" date="2016-10" db="EMBL/GenBank/DDBJ databases">
        <title>Actinomyces aegypiusis sp. nov., isolated from the Aegypius monachus in Qinghai Tibet Plateau China.</title>
        <authorList>
            <person name="Wang Y."/>
        </authorList>
    </citation>
    <scope>NUCLEOTIDE SEQUENCE [LARGE SCALE GENOMIC DNA]</scope>
    <source>
        <strain evidence="2 3">VUL4_3</strain>
    </source>
</reference>
<dbReference type="Pfam" id="PF24963">
    <property type="entry name" value="DUF7768"/>
    <property type="match status" value="1"/>
</dbReference>
<dbReference type="STRING" id="1912795.BK816_01095"/>
<evidence type="ECO:0000259" key="1">
    <source>
        <dbReference type="Pfam" id="PF24963"/>
    </source>
</evidence>
<sequence>MKTRKPQWFEPDIQARLDATERARVVYICSPYSGDTRRNTHLASCYARHALEEGYTPIASHLLLPQFMDEETEREKALTQATILLSLCDEIWIFGHLTEGMVAEWKAALALGIEVRTFATFNTVAPDGHEIVGIQETTPPANGFVPCEGCEECQGGEAK</sequence>
<accession>A0A1D9MIE7</accession>
<evidence type="ECO:0000313" key="3">
    <source>
        <dbReference type="Proteomes" id="UP000176288"/>
    </source>
</evidence>